<dbReference type="InterPro" id="IPR004875">
    <property type="entry name" value="DDE_SF_endonuclease_dom"/>
</dbReference>
<evidence type="ECO:0000313" key="6">
    <source>
        <dbReference type="EMBL" id="CAH1264871.1"/>
    </source>
</evidence>
<reference evidence="6" key="1">
    <citation type="submission" date="2022-01" db="EMBL/GenBank/DDBJ databases">
        <authorList>
            <person name="Braso-Vives M."/>
        </authorList>
    </citation>
    <scope>NUCLEOTIDE SEQUENCE</scope>
</reference>
<comment type="similarity">
    <text evidence="1">Belongs to the type-B carboxylesterase/lipase family.</text>
</comment>
<evidence type="ECO:0000256" key="3">
    <source>
        <dbReference type="ARBA" id="ARBA00022801"/>
    </source>
</evidence>
<dbReference type="EMBL" id="OV696690">
    <property type="protein sequence ID" value="CAH1264871.1"/>
    <property type="molecule type" value="Genomic_DNA"/>
</dbReference>
<evidence type="ECO:0000313" key="7">
    <source>
        <dbReference type="Proteomes" id="UP000838412"/>
    </source>
</evidence>
<keyword evidence="2" id="KW-0732">Signal</keyword>
<keyword evidence="3" id="KW-0378">Hydrolase</keyword>
<feature type="domain" description="DDE-1" evidence="5">
    <location>
        <begin position="199"/>
        <end position="316"/>
    </location>
</feature>
<proteinExistence type="inferred from homology"/>
<dbReference type="InterPro" id="IPR019826">
    <property type="entry name" value="Carboxylesterase_B_AS"/>
</dbReference>
<organism evidence="6 7">
    <name type="scientific">Branchiostoma lanceolatum</name>
    <name type="common">Common lancelet</name>
    <name type="synonym">Amphioxus lanceolatum</name>
    <dbReference type="NCBI Taxonomy" id="7740"/>
    <lineage>
        <taxon>Eukaryota</taxon>
        <taxon>Metazoa</taxon>
        <taxon>Chordata</taxon>
        <taxon>Cephalochordata</taxon>
        <taxon>Leptocardii</taxon>
        <taxon>Amphioxiformes</taxon>
        <taxon>Branchiostomatidae</taxon>
        <taxon>Branchiostoma</taxon>
    </lineage>
</organism>
<evidence type="ECO:0000259" key="4">
    <source>
        <dbReference type="Pfam" id="PF00135"/>
    </source>
</evidence>
<dbReference type="CDD" id="cd00312">
    <property type="entry name" value="Esterase_lipase"/>
    <property type="match status" value="1"/>
</dbReference>
<dbReference type="InterPro" id="IPR019819">
    <property type="entry name" value="Carboxylesterase_B_CS"/>
</dbReference>
<sequence>MEELMKDITKNKLSMFAAAKKYGVPRQTVRSKLTGRTAVDATIGRPRILSQVEEDSILYYMKYRAERGFPTSRKTVLTLALTVHLRYCAENGRAPKIDPQKGFARKWWMGFRKRHSTMIAQIDSLYKVSRKSADKMKHFTDMLTTTMAKEDLTGQPHRIYNADEVGFDLDSEMEPLTFAKMNVPGAVIRKGSHDHKLSCLECVAADGAAIPPLITFSKSFPPTDDSAEGPDNALYAATPSGFVEGDVFMRWLQERFLPFCSPVRPVLVLMDPGSTHVTPEAIDFASKNDIIFMGLSFRTSLIRHPLDLPFDRMKKKFDRLVEPDSVITKASFCKIYAKGRESVLSKAVIKKAFRKSGVYPASASNEVRRSDDLDEEEEARYQALLPEEREIIAHAKELEDEEFNCHKGLSHSATPEVFSWTNSDEEETTQPLQDDAEGPSWMPGFFTESNEDAYPTRTTRLGRVSGITVVFDGTTVEEYLGVPYAAPPTGPLRFKPPKAAQPWQGVRNVSTFGNSCMQTRTRYGPVSEDCLFLNIYVPVNGSDATQSRAVMVYIHGGRFNYDTALSFNGKWLATRGDVIVVTLNYRLIVFGFLSTGDRSSPGNYGLMDQRAAIVWVKDNIANFGGDPNRVTIFGESAGGMAVSMQLISPRTTGLFQRAICQSGVAMTPGAINYNPLAAARKLCEYLGCGTDDPAGMVSALMDMDADELTQAAAVFTGNFTRRVWLPVIDGDFLPEEPARYLESAPLDGRQLLIGCNNDEGGAQVGDGAPASHIVDRQSFEYYLNSSLFPTYPKNTQKIMEAAMYECGVWEETDPEVLRRAFAQMYGDFEYLANTVQKANLYSQRNHPTYMYLFTHRPSFSALPEYVEASHGQELYFLFPDLRGNDPDSLSVEEEALSRTMIKYWTNFAKTGNPMLPSSSDLPTDWPQYVPRFGQPTTKQYLTLKTNMTGDDISSNLRPKKIYFWTEVAPALESIPQSTCEPGISASPAVLPREAMWRVCAIVLALCFIK</sequence>
<keyword evidence="7" id="KW-1185">Reference proteome</keyword>
<dbReference type="GO" id="GO:0016787">
    <property type="term" value="F:hydrolase activity"/>
    <property type="evidence" value="ECO:0007669"/>
    <property type="project" value="UniProtKB-KW"/>
</dbReference>
<dbReference type="GO" id="GO:0003676">
    <property type="term" value="F:nucleic acid binding"/>
    <property type="evidence" value="ECO:0007669"/>
    <property type="project" value="InterPro"/>
</dbReference>
<protein>
    <submittedName>
        <fullName evidence="6">NLGN4X protein</fullName>
    </submittedName>
</protein>
<feature type="domain" description="Carboxylesterase type B" evidence="4">
    <location>
        <begin position="455"/>
        <end position="964"/>
    </location>
</feature>
<dbReference type="InterPro" id="IPR051093">
    <property type="entry name" value="Neuroligin/BSAL"/>
</dbReference>
<dbReference type="Gene3D" id="3.40.50.1820">
    <property type="entry name" value="alpha/beta hydrolase"/>
    <property type="match status" value="1"/>
</dbReference>
<evidence type="ECO:0000256" key="2">
    <source>
        <dbReference type="ARBA" id="ARBA00022729"/>
    </source>
</evidence>
<evidence type="ECO:0000256" key="1">
    <source>
        <dbReference type="ARBA" id="ARBA00005964"/>
    </source>
</evidence>
<dbReference type="PROSITE" id="PS00941">
    <property type="entry name" value="CARBOXYLESTERASE_B_2"/>
    <property type="match status" value="1"/>
</dbReference>
<dbReference type="Proteomes" id="UP000838412">
    <property type="component" value="Chromosome 5"/>
</dbReference>
<dbReference type="FunFam" id="3.40.50.1820:FF:000646">
    <property type="entry name" value="Carboxylic ester hydrolase"/>
    <property type="match status" value="1"/>
</dbReference>
<dbReference type="AlphaFoldDB" id="A0A8K0EW64"/>
<dbReference type="PROSITE" id="PS00122">
    <property type="entry name" value="CARBOXYLESTERASE_B_1"/>
    <property type="match status" value="1"/>
</dbReference>
<dbReference type="Pfam" id="PF00135">
    <property type="entry name" value="COesterase"/>
    <property type="match status" value="1"/>
</dbReference>
<dbReference type="InterPro" id="IPR029058">
    <property type="entry name" value="AB_hydrolase_fold"/>
</dbReference>
<accession>A0A8K0EW64</accession>
<dbReference type="Pfam" id="PF03184">
    <property type="entry name" value="DDE_1"/>
    <property type="match status" value="1"/>
</dbReference>
<dbReference type="SUPFAM" id="SSF53474">
    <property type="entry name" value="alpha/beta-Hydrolases"/>
    <property type="match status" value="1"/>
</dbReference>
<evidence type="ECO:0000259" key="5">
    <source>
        <dbReference type="Pfam" id="PF03184"/>
    </source>
</evidence>
<name>A0A8K0EW64_BRALA</name>
<dbReference type="PANTHER" id="PTHR43903">
    <property type="entry name" value="NEUROLIGIN"/>
    <property type="match status" value="1"/>
</dbReference>
<dbReference type="InterPro" id="IPR002018">
    <property type="entry name" value="CarbesteraseB"/>
</dbReference>
<gene>
    <name evidence="6" type="primary">NLGN4X</name>
    <name evidence="6" type="ORF">BLAG_LOCUS19068</name>
</gene>
<dbReference type="OrthoDB" id="3200163at2759"/>